<dbReference type="Proteomes" id="UP000585050">
    <property type="component" value="Unassembled WGS sequence"/>
</dbReference>
<evidence type="ECO:0000313" key="10">
    <source>
        <dbReference type="Proteomes" id="UP000585050"/>
    </source>
</evidence>
<dbReference type="GO" id="GO:0022857">
    <property type="term" value="F:transmembrane transporter activity"/>
    <property type="evidence" value="ECO:0007669"/>
    <property type="project" value="TreeGrafter"/>
</dbReference>
<keyword evidence="2" id="KW-1003">Cell membrane</keyword>
<evidence type="ECO:0000256" key="6">
    <source>
        <dbReference type="ARBA" id="ARBA00038076"/>
    </source>
</evidence>
<dbReference type="InterPro" id="IPR003838">
    <property type="entry name" value="ABC3_permease_C"/>
</dbReference>
<evidence type="ECO:0000256" key="3">
    <source>
        <dbReference type="ARBA" id="ARBA00022692"/>
    </source>
</evidence>
<protein>
    <submittedName>
        <fullName evidence="9">FtsX-like permease family protein</fullName>
    </submittedName>
</protein>
<evidence type="ECO:0000256" key="7">
    <source>
        <dbReference type="SAM" id="Phobius"/>
    </source>
</evidence>
<feature type="transmembrane region" description="Helical" evidence="7">
    <location>
        <begin position="352"/>
        <end position="374"/>
    </location>
</feature>
<reference evidence="9 10" key="1">
    <citation type="submission" date="2020-04" db="EMBL/GenBank/DDBJ databases">
        <title>Flammeovirga sp. SR4, a novel species isolated from seawater.</title>
        <authorList>
            <person name="Wang X."/>
        </authorList>
    </citation>
    <scope>NUCLEOTIDE SEQUENCE [LARGE SCALE GENOMIC DNA]</scope>
    <source>
        <strain evidence="9 10">SR4</strain>
    </source>
</reference>
<keyword evidence="5 7" id="KW-0472">Membrane</keyword>
<keyword evidence="10" id="KW-1185">Reference proteome</keyword>
<comment type="caution">
    <text evidence="9">The sequence shown here is derived from an EMBL/GenBank/DDBJ whole genome shotgun (WGS) entry which is preliminary data.</text>
</comment>
<organism evidence="9 10">
    <name type="scientific">Flammeovirga agarivorans</name>
    <dbReference type="NCBI Taxonomy" id="2726742"/>
    <lineage>
        <taxon>Bacteria</taxon>
        <taxon>Pseudomonadati</taxon>
        <taxon>Bacteroidota</taxon>
        <taxon>Cytophagia</taxon>
        <taxon>Cytophagales</taxon>
        <taxon>Flammeovirgaceae</taxon>
        <taxon>Flammeovirga</taxon>
    </lineage>
</organism>
<keyword evidence="4 7" id="KW-1133">Transmembrane helix</keyword>
<keyword evidence="3 7" id="KW-0812">Transmembrane</keyword>
<evidence type="ECO:0000256" key="2">
    <source>
        <dbReference type="ARBA" id="ARBA00022475"/>
    </source>
</evidence>
<comment type="subcellular location">
    <subcellularLocation>
        <location evidence="1">Cell membrane</location>
        <topology evidence="1">Multi-pass membrane protein</topology>
    </subcellularLocation>
</comment>
<dbReference type="PANTHER" id="PTHR30572">
    <property type="entry name" value="MEMBRANE COMPONENT OF TRANSPORTER-RELATED"/>
    <property type="match status" value="1"/>
</dbReference>
<feature type="transmembrane region" description="Helical" evidence="7">
    <location>
        <begin position="322"/>
        <end position="346"/>
    </location>
</feature>
<evidence type="ECO:0000259" key="8">
    <source>
        <dbReference type="Pfam" id="PF02687"/>
    </source>
</evidence>
<dbReference type="EMBL" id="JABAIL010000002">
    <property type="protein sequence ID" value="NLR90540.1"/>
    <property type="molecule type" value="Genomic_DNA"/>
</dbReference>
<name>A0A7X8SHV7_9BACT</name>
<feature type="transmembrane region" description="Helical" evidence="7">
    <location>
        <begin position="265"/>
        <end position="294"/>
    </location>
</feature>
<accession>A0A7X8SHV7</accession>
<evidence type="ECO:0000313" key="9">
    <source>
        <dbReference type="EMBL" id="NLR90540.1"/>
    </source>
</evidence>
<evidence type="ECO:0000256" key="5">
    <source>
        <dbReference type="ARBA" id="ARBA00023136"/>
    </source>
</evidence>
<dbReference type="RefSeq" id="WP_168881266.1">
    <property type="nucleotide sequence ID" value="NZ_JABAIL010000002.1"/>
</dbReference>
<comment type="similarity">
    <text evidence="6">Belongs to the ABC-4 integral membrane protein family.</text>
</comment>
<sequence>MIKHLLNILWTRKKKNTLMIIEITFSFVILFLLFSLLYKKLENYSHPTGFSTENIMIMTLDTNSETEEEEDQIYEAITQSLLSNEEIVDVTEMDYSHSYFGSRNTTRYTFENGITFWPTEQRLRPHAVKFMNFNFVKGRGFTAADKESSKETIIVNQQLYDKLSPYLDADDSFGSEERGYQIVGVIDYYNFESDLADQEDIVLRNADNLDWLKDSHQSKLFIRTKNDPRKIEAQTVSRIEKLSNKLRVKVLYFDNLQDEKNNYAMLPLFLISFVALFLVCNIALGLYGVLWYNISKRKSEIGIRRAMGASTQDIFKQIFSEVFLLFIIGTSLGSIIAIQFPLLGAFNFTNSIYLIGALLSLVFVLLITIICGYYPSKLAMKITPNEALNEL</sequence>
<dbReference type="GO" id="GO:0005886">
    <property type="term" value="C:plasma membrane"/>
    <property type="evidence" value="ECO:0007669"/>
    <property type="project" value="UniProtKB-SubCell"/>
</dbReference>
<dbReference type="InterPro" id="IPR050250">
    <property type="entry name" value="Macrolide_Exporter_MacB"/>
</dbReference>
<dbReference type="AlphaFoldDB" id="A0A7X8SHV7"/>
<dbReference type="PANTHER" id="PTHR30572:SF4">
    <property type="entry name" value="ABC TRANSPORTER PERMEASE YTRF"/>
    <property type="match status" value="1"/>
</dbReference>
<gene>
    <name evidence="9" type="ORF">HGP29_04950</name>
</gene>
<feature type="transmembrane region" description="Helical" evidence="7">
    <location>
        <begin position="20"/>
        <end position="38"/>
    </location>
</feature>
<feature type="domain" description="ABC3 transporter permease C-terminal" evidence="8">
    <location>
        <begin position="273"/>
        <end position="384"/>
    </location>
</feature>
<dbReference type="Pfam" id="PF02687">
    <property type="entry name" value="FtsX"/>
    <property type="match status" value="1"/>
</dbReference>
<evidence type="ECO:0000256" key="1">
    <source>
        <dbReference type="ARBA" id="ARBA00004651"/>
    </source>
</evidence>
<evidence type="ECO:0000256" key="4">
    <source>
        <dbReference type="ARBA" id="ARBA00022989"/>
    </source>
</evidence>
<proteinExistence type="inferred from homology"/>